<evidence type="ECO:0000256" key="3">
    <source>
        <dbReference type="ARBA" id="ARBA00022670"/>
    </source>
</evidence>
<accession>A0AAN5CS67</accession>
<dbReference type="Pfam" id="PF01470">
    <property type="entry name" value="Peptidase_C15"/>
    <property type="match status" value="1"/>
</dbReference>
<organism evidence="6 7">
    <name type="scientific">Pristionchus mayeri</name>
    <dbReference type="NCBI Taxonomy" id="1317129"/>
    <lineage>
        <taxon>Eukaryota</taxon>
        <taxon>Metazoa</taxon>
        <taxon>Ecdysozoa</taxon>
        <taxon>Nematoda</taxon>
        <taxon>Chromadorea</taxon>
        <taxon>Rhabditida</taxon>
        <taxon>Rhabditina</taxon>
        <taxon>Diplogasteromorpha</taxon>
        <taxon>Diplogasteroidea</taxon>
        <taxon>Neodiplogasteridae</taxon>
        <taxon>Pristionchus</taxon>
    </lineage>
</organism>
<dbReference type="CDD" id="cd00501">
    <property type="entry name" value="Peptidase_C15"/>
    <property type="match status" value="1"/>
</dbReference>
<dbReference type="InterPro" id="IPR000816">
    <property type="entry name" value="Peptidase_C15"/>
</dbReference>
<dbReference type="Proteomes" id="UP001328107">
    <property type="component" value="Unassembled WGS sequence"/>
</dbReference>
<evidence type="ECO:0000256" key="1">
    <source>
        <dbReference type="ARBA" id="ARBA00006641"/>
    </source>
</evidence>
<dbReference type="PRINTS" id="PR00706">
    <property type="entry name" value="PYROGLUPTASE"/>
</dbReference>
<proteinExistence type="inferred from homology"/>
<evidence type="ECO:0000256" key="4">
    <source>
        <dbReference type="ARBA" id="ARBA00022801"/>
    </source>
</evidence>
<dbReference type="InterPro" id="IPR036440">
    <property type="entry name" value="Peptidase_C15-like_sf"/>
</dbReference>
<comment type="caution">
    <text evidence="6">The sequence shown here is derived from an EMBL/GenBank/DDBJ whole genome shotgun (WGS) entry which is preliminary data.</text>
</comment>
<feature type="non-terminal residue" evidence="6">
    <location>
        <position position="1"/>
    </location>
</feature>
<dbReference type="EMBL" id="BTRK01000004">
    <property type="protein sequence ID" value="GMR49691.1"/>
    <property type="molecule type" value="Genomic_DNA"/>
</dbReference>
<keyword evidence="5" id="KW-0788">Thiol protease</keyword>
<dbReference type="GO" id="GO:0006508">
    <property type="term" value="P:proteolysis"/>
    <property type="evidence" value="ECO:0007669"/>
    <property type="project" value="UniProtKB-KW"/>
</dbReference>
<evidence type="ECO:0000256" key="5">
    <source>
        <dbReference type="ARBA" id="ARBA00022807"/>
    </source>
</evidence>
<reference evidence="7" key="1">
    <citation type="submission" date="2022-10" db="EMBL/GenBank/DDBJ databases">
        <title>Genome assembly of Pristionchus species.</title>
        <authorList>
            <person name="Yoshida K."/>
            <person name="Sommer R.J."/>
        </authorList>
    </citation>
    <scope>NUCLEOTIDE SEQUENCE [LARGE SCALE GENOMIC DNA]</scope>
    <source>
        <strain evidence="7">RS5460</strain>
    </source>
</reference>
<keyword evidence="7" id="KW-1185">Reference proteome</keyword>
<sequence length="201" mass="22114">ISPVQMPSRVLVTGFGPFGAHTSNPSAEVAKALASYPLQDCVVVAQEMRVVYSEVKKTVPKLWEEHDPDLVIHIGVHPDRSCVKIEKQAFADGYCRLDVDGCVPVDNKCVDNLDQTLRSSIDVEGLVKKTREALKDELGGLEIECSDDPGRYLCGFSYYLSLSNDNSKALFIHIPPLGEKVTVPLLTQIVATIILTTLRDF</sequence>
<evidence type="ECO:0000256" key="2">
    <source>
        <dbReference type="ARBA" id="ARBA00022490"/>
    </source>
</evidence>
<comment type="similarity">
    <text evidence="1">Belongs to the peptidase C15 family.</text>
</comment>
<keyword evidence="3" id="KW-0645">Protease</keyword>
<evidence type="ECO:0008006" key="8">
    <source>
        <dbReference type="Google" id="ProtNLM"/>
    </source>
</evidence>
<dbReference type="InterPro" id="IPR016125">
    <property type="entry name" value="Peptidase_C15-like"/>
</dbReference>
<keyword evidence="4" id="KW-0378">Hydrolase</keyword>
<dbReference type="PIRSF" id="PIRSF015592">
    <property type="entry name" value="Prld-crbxl_pptds"/>
    <property type="match status" value="1"/>
</dbReference>
<dbReference type="PANTHER" id="PTHR23402">
    <property type="entry name" value="PROTEASE FAMILY C15 PYROGLUTAMYL-PEPTIDASE I-RELATED"/>
    <property type="match status" value="1"/>
</dbReference>
<keyword evidence="2" id="KW-0963">Cytoplasm</keyword>
<dbReference type="Gene3D" id="3.40.630.20">
    <property type="entry name" value="Peptidase C15, pyroglutamyl peptidase I-like"/>
    <property type="match status" value="1"/>
</dbReference>
<dbReference type="GO" id="GO:0005829">
    <property type="term" value="C:cytosol"/>
    <property type="evidence" value="ECO:0007669"/>
    <property type="project" value="InterPro"/>
</dbReference>
<dbReference type="PANTHER" id="PTHR23402:SF1">
    <property type="entry name" value="PYROGLUTAMYL-PEPTIDASE I"/>
    <property type="match status" value="1"/>
</dbReference>
<dbReference type="AlphaFoldDB" id="A0AAN5CS67"/>
<name>A0AAN5CS67_9BILA</name>
<evidence type="ECO:0000313" key="7">
    <source>
        <dbReference type="Proteomes" id="UP001328107"/>
    </source>
</evidence>
<dbReference type="GO" id="GO:0016920">
    <property type="term" value="F:pyroglutamyl-peptidase activity"/>
    <property type="evidence" value="ECO:0007669"/>
    <property type="project" value="InterPro"/>
</dbReference>
<gene>
    <name evidence="6" type="ORF">PMAYCL1PPCAC_19886</name>
</gene>
<evidence type="ECO:0000313" key="6">
    <source>
        <dbReference type="EMBL" id="GMR49691.1"/>
    </source>
</evidence>
<dbReference type="SUPFAM" id="SSF53182">
    <property type="entry name" value="Pyrrolidone carboxyl peptidase (pyroglutamate aminopeptidase)"/>
    <property type="match status" value="1"/>
</dbReference>
<protein>
    <recommendedName>
        <fullName evidence="8">Pyroglutamyl-peptidase I</fullName>
    </recommendedName>
</protein>